<evidence type="ECO:0000256" key="1">
    <source>
        <dbReference type="ARBA" id="ARBA00005086"/>
    </source>
</evidence>
<comment type="caution">
    <text evidence="6">The sequence shown here is derived from an EMBL/GenBank/DDBJ whole genome shotgun (WGS) entry which is preliminary data.</text>
</comment>
<dbReference type="Pfam" id="PF00725">
    <property type="entry name" value="3HCDH"/>
    <property type="match status" value="2"/>
</dbReference>
<dbReference type="EMBL" id="ACLF03000006">
    <property type="protein sequence ID" value="EFQ83035.1"/>
    <property type="molecule type" value="Genomic_DNA"/>
</dbReference>
<evidence type="ECO:0000256" key="2">
    <source>
        <dbReference type="ARBA" id="ARBA00009463"/>
    </source>
</evidence>
<dbReference type="STRING" id="585531.HMPREF0063_12244"/>
<dbReference type="HOGENOM" id="CLU_009834_21_3_11"/>
<dbReference type="SUPFAM" id="SSF48179">
    <property type="entry name" value="6-phosphogluconate dehydrogenase C-terminal domain-like"/>
    <property type="match status" value="2"/>
</dbReference>
<name>E2SCT2_9ACTN</name>
<dbReference type="OrthoDB" id="5240528at2"/>
<dbReference type="Gene3D" id="3.40.50.720">
    <property type="entry name" value="NAD(P)-binding Rossmann-like Domain"/>
    <property type="match status" value="1"/>
</dbReference>
<dbReference type="Proteomes" id="UP000003111">
    <property type="component" value="Unassembled WGS sequence"/>
</dbReference>
<sequence length="398" mass="41522">MQEIVDRLTGTDRGAEIARTLIYPYLNHAATMFESGYATAADIDASMRFGCGYPVGPLALVDALGAATVVAGLEAQRATTGDPLHQPAPVLTRLSGSGSTFEAEAASADAPAAPELRHSIGSVGVVGTGTMASGIVEVFAKAGYDVTYVGRGETQLAGVEAAITKNLDRAIAKGRLDEDAKSDLLGRISGSTEREALAGVDIVVEAIAEDLDIKLQLFRDLDRITKPGAILATTTSSLSIDALAAETARPSDVIGMHFFNPAPVMKLVEVVSGAATSAEVAETTRALCLSVGKHPVSCTDRAGFIVNALLFPYLNDAVNLHVAGGGTLEEIDTALKETRLPMGPFELLDVVGNDVSLAIQQTLHATFGHDGWTPAPLLEQVVAEGRLGRKTKAGFHTY</sequence>
<dbReference type="GO" id="GO:0070403">
    <property type="term" value="F:NAD+ binding"/>
    <property type="evidence" value="ECO:0007669"/>
    <property type="project" value="InterPro"/>
</dbReference>
<feature type="domain" description="3-hydroxyacyl-CoA dehydrogenase C-terminal" evidence="4">
    <location>
        <begin position="19"/>
        <end position="98"/>
    </location>
</feature>
<dbReference type="eggNOG" id="COG1250">
    <property type="taxonomic scope" value="Bacteria"/>
</dbReference>
<reference evidence="6" key="1">
    <citation type="submission" date="2010-08" db="EMBL/GenBank/DDBJ databases">
        <authorList>
            <person name="Muzny D."/>
            <person name="Qin X."/>
            <person name="Buhay C."/>
            <person name="Dugan-Rocha S."/>
            <person name="Ding Y."/>
            <person name="Chen G."/>
            <person name="Hawes A."/>
            <person name="Holder M."/>
            <person name="Jhangiani S."/>
            <person name="Johnson A."/>
            <person name="Khan Z."/>
            <person name="Li Z."/>
            <person name="Liu W."/>
            <person name="Liu X."/>
            <person name="Perez L."/>
            <person name="Shen H."/>
            <person name="Wang Q."/>
            <person name="Watt J."/>
            <person name="Xi L."/>
            <person name="Xin Y."/>
            <person name="Zhou J."/>
            <person name="Deng J."/>
            <person name="Jiang H."/>
            <person name="Liu Y."/>
            <person name="Qu J."/>
            <person name="Song X.-Z."/>
            <person name="Zhang L."/>
            <person name="Villasana D."/>
            <person name="Johnson A."/>
            <person name="Liu J."/>
            <person name="Liyanage D."/>
            <person name="Lorensuhewa L."/>
            <person name="Robinson T."/>
            <person name="Song A."/>
            <person name="Song B.-B."/>
            <person name="Dinh H."/>
            <person name="Thornton R."/>
            <person name="Coyle M."/>
            <person name="Francisco L."/>
            <person name="Jackson L."/>
            <person name="Javaid M."/>
            <person name="Korchina V."/>
            <person name="Kovar C."/>
            <person name="Mata R."/>
            <person name="Mathew T."/>
            <person name="Ngo R."/>
            <person name="Nguyen L."/>
            <person name="Nguyen N."/>
            <person name="Okwuonu G."/>
            <person name="Ongeri F."/>
            <person name="Pham C."/>
            <person name="Simmons D."/>
            <person name="Wilczek-Boney K."/>
            <person name="Hale W."/>
            <person name="Jakkamsetti A."/>
            <person name="Pham P."/>
            <person name="Ruth R."/>
            <person name="San Lucas F."/>
            <person name="Warren J."/>
            <person name="Zhang J."/>
            <person name="Zhao Z."/>
            <person name="Zhou C."/>
            <person name="Zhu D."/>
            <person name="Lee S."/>
            <person name="Bess C."/>
            <person name="Blankenburg K."/>
            <person name="Forbes L."/>
            <person name="Fu Q."/>
            <person name="Gubbala S."/>
            <person name="Hirani K."/>
            <person name="Jayaseelan J.C."/>
            <person name="Lara F."/>
            <person name="Munidasa M."/>
            <person name="Palculict T."/>
            <person name="Patil S."/>
            <person name="Pu L.-L."/>
            <person name="Saada N."/>
            <person name="Tang L."/>
            <person name="Weissenberger G."/>
            <person name="Zhu Y."/>
            <person name="Hemphill L."/>
            <person name="Shang Y."/>
            <person name="Youmans B."/>
            <person name="Ayvaz T."/>
            <person name="Ross M."/>
            <person name="Santibanez J."/>
            <person name="Aqrawi P."/>
            <person name="Gross S."/>
            <person name="Joshi V."/>
            <person name="Fowler G."/>
            <person name="Nazareth L."/>
            <person name="Reid J."/>
            <person name="Worley K."/>
            <person name="Petrosino J."/>
            <person name="Highlander S."/>
            <person name="Gibbs R."/>
        </authorList>
    </citation>
    <scope>NUCLEOTIDE SEQUENCE [LARGE SCALE GENOMIC DNA]</scope>
    <source>
        <strain evidence="6">DSM 15272</strain>
    </source>
</reference>
<dbReference type="PANTHER" id="PTHR48075:SF9">
    <property type="entry name" value="3-HYDROXYBUTYRYL-COA DEHYDROGENASE"/>
    <property type="match status" value="1"/>
</dbReference>
<dbReference type="GO" id="GO:0008691">
    <property type="term" value="F:3-hydroxybutyryl-CoA dehydrogenase activity"/>
    <property type="evidence" value="ECO:0007669"/>
    <property type="project" value="TreeGrafter"/>
</dbReference>
<dbReference type="FunFam" id="3.40.50.720:FF:000009">
    <property type="entry name" value="Fatty oxidation complex, alpha subunit"/>
    <property type="match status" value="1"/>
</dbReference>
<keyword evidence="3" id="KW-0560">Oxidoreductase</keyword>
<dbReference type="InterPro" id="IPR013328">
    <property type="entry name" value="6PGD_dom2"/>
</dbReference>
<accession>E2SCT2</accession>
<protein>
    <submittedName>
        <fullName evidence="6">3-hydroxyacyl-CoA dehydrogenase, NAD binding domain protein</fullName>
    </submittedName>
</protein>
<comment type="pathway">
    <text evidence="1">Lipid metabolism; butanoate metabolism.</text>
</comment>
<dbReference type="Gene3D" id="1.10.1040.10">
    <property type="entry name" value="N-(1-d-carboxylethyl)-l-norvaline Dehydrogenase, domain 2"/>
    <property type="match status" value="2"/>
</dbReference>
<dbReference type="PANTHER" id="PTHR48075">
    <property type="entry name" value="3-HYDROXYACYL-COA DEHYDROGENASE FAMILY PROTEIN"/>
    <property type="match status" value="1"/>
</dbReference>
<dbReference type="InterPro" id="IPR036291">
    <property type="entry name" value="NAD(P)-bd_dom_sf"/>
</dbReference>
<dbReference type="AlphaFoldDB" id="E2SCT2"/>
<gene>
    <name evidence="6" type="ORF">HMPREF0063_12244</name>
</gene>
<feature type="domain" description="3-hydroxyacyl-CoA dehydrogenase C-terminal" evidence="4">
    <location>
        <begin position="303"/>
        <end position="398"/>
    </location>
</feature>
<comment type="similarity">
    <text evidence="2">Belongs to the 3-hydroxyacyl-CoA dehydrogenase family.</text>
</comment>
<evidence type="ECO:0000313" key="6">
    <source>
        <dbReference type="EMBL" id="EFQ83035.1"/>
    </source>
</evidence>
<dbReference type="RefSeq" id="WP_007077336.1">
    <property type="nucleotide sequence ID" value="NZ_CM001024.1"/>
</dbReference>
<dbReference type="Pfam" id="PF02737">
    <property type="entry name" value="3HCDH_N"/>
    <property type="match status" value="1"/>
</dbReference>
<keyword evidence="7" id="KW-1185">Reference proteome</keyword>
<organism evidence="6 7">
    <name type="scientific">Aeromicrobium marinum DSM 15272</name>
    <dbReference type="NCBI Taxonomy" id="585531"/>
    <lineage>
        <taxon>Bacteria</taxon>
        <taxon>Bacillati</taxon>
        <taxon>Actinomycetota</taxon>
        <taxon>Actinomycetes</taxon>
        <taxon>Propionibacteriales</taxon>
        <taxon>Nocardioidaceae</taxon>
        <taxon>Aeromicrobium</taxon>
    </lineage>
</organism>
<dbReference type="GO" id="GO:0006635">
    <property type="term" value="P:fatty acid beta-oxidation"/>
    <property type="evidence" value="ECO:0007669"/>
    <property type="project" value="TreeGrafter"/>
</dbReference>
<dbReference type="SUPFAM" id="SSF51735">
    <property type="entry name" value="NAD(P)-binding Rossmann-fold domains"/>
    <property type="match status" value="1"/>
</dbReference>
<evidence type="ECO:0000313" key="7">
    <source>
        <dbReference type="Proteomes" id="UP000003111"/>
    </source>
</evidence>
<dbReference type="InterPro" id="IPR008927">
    <property type="entry name" value="6-PGluconate_DH-like_C_sf"/>
</dbReference>
<evidence type="ECO:0000256" key="3">
    <source>
        <dbReference type="ARBA" id="ARBA00023002"/>
    </source>
</evidence>
<evidence type="ECO:0000259" key="5">
    <source>
        <dbReference type="Pfam" id="PF02737"/>
    </source>
</evidence>
<proteinExistence type="inferred from homology"/>
<evidence type="ECO:0000259" key="4">
    <source>
        <dbReference type="Pfam" id="PF00725"/>
    </source>
</evidence>
<feature type="domain" description="3-hydroxyacyl-CoA dehydrogenase NAD binding" evidence="5">
    <location>
        <begin position="123"/>
        <end position="300"/>
    </location>
</feature>
<dbReference type="InterPro" id="IPR006108">
    <property type="entry name" value="3HC_DH_C"/>
</dbReference>
<dbReference type="InterPro" id="IPR006176">
    <property type="entry name" value="3-OHacyl-CoA_DH_NAD-bd"/>
</dbReference>